<accession>A0AA43XHP7</accession>
<comment type="similarity">
    <text evidence="4 10">Belongs to the MoeA family.</text>
</comment>
<dbReference type="SUPFAM" id="SSF63882">
    <property type="entry name" value="MoeA N-terminal region -like"/>
    <property type="match status" value="1"/>
</dbReference>
<dbReference type="GO" id="GO:0005829">
    <property type="term" value="C:cytosol"/>
    <property type="evidence" value="ECO:0007669"/>
    <property type="project" value="TreeGrafter"/>
</dbReference>
<dbReference type="SUPFAM" id="SSF53218">
    <property type="entry name" value="Molybdenum cofactor biosynthesis proteins"/>
    <property type="match status" value="1"/>
</dbReference>
<sequence>MELLSTYTVEQVQKKIKEAFQDFPLKTERIPLTEARNRVLAQEVISYENIPEFHRSTVDGYGVHYSDTLGAGEALPAYVQKKFTVEMGKEAPGKIAPGECAYIPTGGMVPEGVNAVVMIEHTEVFDENTIGVLNSVSDQENILQKGEDIQAGAVVFTRGERLRTEDIGLLAGLGVGEVRVYQRISAGLISTGDEIVDIHRLPGLGEVRDMNRYSLGAALERDGFTLQQTAVVPDQRRKLQETLEEFLKNCDLVLISGGSSMGEKDYTKEVINALGDPGVFVHGVSMKPGKPTIIGKVGKKAVFGLPGQPVSALMVYEVLVKTLTELYETPKIEAPYVLGEMDRNFPSAAGRAHYFMVSIKNEEGKNHVTPVYGKSGTLSMMSRAVGYVVIGHNEEGLNKGDPVKVYPLT</sequence>
<keyword evidence="7 10" id="KW-0500">Molybdenum</keyword>
<dbReference type="InterPro" id="IPR005110">
    <property type="entry name" value="MoeA_linker/N"/>
</dbReference>
<evidence type="ECO:0000256" key="2">
    <source>
        <dbReference type="ARBA" id="ARBA00003487"/>
    </source>
</evidence>
<dbReference type="EC" id="2.10.1.1" evidence="5 10"/>
<evidence type="ECO:0000256" key="10">
    <source>
        <dbReference type="RuleBase" id="RU365090"/>
    </source>
</evidence>
<dbReference type="PANTHER" id="PTHR10192">
    <property type="entry name" value="MOLYBDOPTERIN BIOSYNTHESIS PROTEIN"/>
    <property type="match status" value="1"/>
</dbReference>
<keyword evidence="8 10" id="KW-0501">Molybdenum cofactor biosynthesis</keyword>
<dbReference type="InterPro" id="IPR038987">
    <property type="entry name" value="MoeA-like"/>
</dbReference>
<dbReference type="InterPro" id="IPR036135">
    <property type="entry name" value="MoeA_linker/N_sf"/>
</dbReference>
<dbReference type="NCBIfam" id="NF045515">
    <property type="entry name" value="Glp_gephyrin"/>
    <property type="match status" value="1"/>
</dbReference>
<dbReference type="Proteomes" id="UP000449710">
    <property type="component" value="Unassembled WGS sequence"/>
</dbReference>
<dbReference type="RefSeq" id="WP_160718351.1">
    <property type="nucleotide sequence ID" value="NZ_SUMG01000001.1"/>
</dbReference>
<dbReference type="InterPro" id="IPR005111">
    <property type="entry name" value="MoeA_C_domain_IV"/>
</dbReference>
<evidence type="ECO:0000256" key="3">
    <source>
        <dbReference type="ARBA" id="ARBA00005046"/>
    </source>
</evidence>
<comment type="caution">
    <text evidence="12">The sequence shown here is derived from an EMBL/GenBank/DDBJ whole genome shotgun (WGS) entry which is preliminary data.</text>
</comment>
<keyword evidence="10" id="KW-0479">Metal-binding</keyword>
<name>A0AA43XHP7_9CLOT</name>
<proteinExistence type="inferred from homology"/>
<evidence type="ECO:0000256" key="4">
    <source>
        <dbReference type="ARBA" id="ARBA00010763"/>
    </source>
</evidence>
<dbReference type="InterPro" id="IPR036688">
    <property type="entry name" value="MoeA_C_domain_IV_sf"/>
</dbReference>
<dbReference type="Pfam" id="PF03453">
    <property type="entry name" value="MoeA_N"/>
    <property type="match status" value="1"/>
</dbReference>
<evidence type="ECO:0000256" key="5">
    <source>
        <dbReference type="ARBA" id="ARBA00013269"/>
    </source>
</evidence>
<comment type="function">
    <text evidence="2">May be involved in the biosynthesis of molybdopterin.</text>
</comment>
<evidence type="ECO:0000259" key="11">
    <source>
        <dbReference type="SMART" id="SM00852"/>
    </source>
</evidence>
<dbReference type="NCBIfam" id="TIGR00177">
    <property type="entry name" value="molyb_syn"/>
    <property type="match status" value="1"/>
</dbReference>
<dbReference type="GO" id="GO:0006777">
    <property type="term" value="P:Mo-molybdopterin cofactor biosynthetic process"/>
    <property type="evidence" value="ECO:0007669"/>
    <property type="project" value="UniProtKB-UniRule"/>
</dbReference>
<dbReference type="PANTHER" id="PTHR10192:SF5">
    <property type="entry name" value="GEPHYRIN"/>
    <property type="match status" value="1"/>
</dbReference>
<evidence type="ECO:0000313" key="13">
    <source>
        <dbReference type="Proteomes" id="UP000449710"/>
    </source>
</evidence>
<dbReference type="CDD" id="cd00887">
    <property type="entry name" value="MoeA"/>
    <property type="match status" value="1"/>
</dbReference>
<dbReference type="Gene3D" id="3.40.980.10">
    <property type="entry name" value="MoaB/Mog-like domain"/>
    <property type="match status" value="1"/>
</dbReference>
<comment type="function">
    <text evidence="1 10">Catalyzes the insertion of molybdate into adenylated molybdopterin with the concomitant release of AMP.</text>
</comment>
<dbReference type="EMBL" id="SUMG01000001">
    <property type="protein sequence ID" value="NBG87047.1"/>
    <property type="molecule type" value="Genomic_DNA"/>
</dbReference>
<organism evidence="12 13">
    <name type="scientific">Isachenkonia alkalipeptolytica</name>
    <dbReference type="NCBI Taxonomy" id="2565777"/>
    <lineage>
        <taxon>Bacteria</taxon>
        <taxon>Bacillati</taxon>
        <taxon>Bacillota</taxon>
        <taxon>Clostridia</taxon>
        <taxon>Eubacteriales</taxon>
        <taxon>Clostridiaceae</taxon>
        <taxon>Isachenkonia</taxon>
    </lineage>
</organism>
<protein>
    <recommendedName>
        <fullName evidence="6 10">Molybdopterin molybdenumtransferase</fullName>
        <ecNumber evidence="5 10">2.10.1.1</ecNumber>
    </recommendedName>
</protein>
<gene>
    <name evidence="12" type="ORF">ISALK_00895</name>
</gene>
<dbReference type="GO" id="GO:0046872">
    <property type="term" value="F:metal ion binding"/>
    <property type="evidence" value="ECO:0007669"/>
    <property type="project" value="UniProtKB-UniRule"/>
</dbReference>
<dbReference type="InterPro" id="IPR008284">
    <property type="entry name" value="MoCF_biosynth_CS"/>
</dbReference>
<keyword evidence="13" id="KW-1185">Reference proteome</keyword>
<comment type="catalytic activity">
    <reaction evidence="9">
        <text>adenylyl-molybdopterin + molybdate = Mo-molybdopterin + AMP + H(+)</text>
        <dbReference type="Rhea" id="RHEA:35047"/>
        <dbReference type="ChEBI" id="CHEBI:15378"/>
        <dbReference type="ChEBI" id="CHEBI:36264"/>
        <dbReference type="ChEBI" id="CHEBI:62727"/>
        <dbReference type="ChEBI" id="CHEBI:71302"/>
        <dbReference type="ChEBI" id="CHEBI:456215"/>
        <dbReference type="EC" id="2.10.1.1"/>
    </reaction>
</comment>
<evidence type="ECO:0000256" key="6">
    <source>
        <dbReference type="ARBA" id="ARBA00021108"/>
    </source>
</evidence>
<comment type="cofactor">
    <cofactor evidence="10">
        <name>Mg(2+)</name>
        <dbReference type="ChEBI" id="CHEBI:18420"/>
    </cofactor>
</comment>
<evidence type="ECO:0000313" key="12">
    <source>
        <dbReference type="EMBL" id="NBG87047.1"/>
    </source>
</evidence>
<dbReference type="Pfam" id="PF00994">
    <property type="entry name" value="MoCF_biosynth"/>
    <property type="match status" value="1"/>
</dbReference>
<dbReference type="AlphaFoldDB" id="A0AA43XHP7"/>
<dbReference type="InterPro" id="IPR036425">
    <property type="entry name" value="MoaB/Mog-like_dom_sf"/>
</dbReference>
<dbReference type="SUPFAM" id="SSF63867">
    <property type="entry name" value="MoeA C-terminal domain-like"/>
    <property type="match status" value="1"/>
</dbReference>
<evidence type="ECO:0000256" key="9">
    <source>
        <dbReference type="ARBA" id="ARBA00047317"/>
    </source>
</evidence>
<evidence type="ECO:0000256" key="7">
    <source>
        <dbReference type="ARBA" id="ARBA00022505"/>
    </source>
</evidence>
<comment type="pathway">
    <text evidence="3 10">Cofactor biosynthesis; molybdopterin biosynthesis.</text>
</comment>
<dbReference type="InterPro" id="IPR001453">
    <property type="entry name" value="MoaB/Mog_dom"/>
</dbReference>
<dbReference type="PROSITE" id="PS01079">
    <property type="entry name" value="MOCF_BIOSYNTHESIS_2"/>
    <property type="match status" value="1"/>
</dbReference>
<keyword evidence="10" id="KW-0808">Transferase</keyword>
<dbReference type="GO" id="GO:0061599">
    <property type="term" value="F:molybdopterin molybdotransferase activity"/>
    <property type="evidence" value="ECO:0007669"/>
    <property type="project" value="UniProtKB-UniRule"/>
</dbReference>
<evidence type="ECO:0000256" key="8">
    <source>
        <dbReference type="ARBA" id="ARBA00023150"/>
    </source>
</evidence>
<dbReference type="Gene3D" id="3.90.105.10">
    <property type="entry name" value="Molybdopterin biosynthesis moea protein, domain 2"/>
    <property type="match status" value="1"/>
</dbReference>
<reference evidence="12 13" key="1">
    <citation type="submission" date="2019-04" db="EMBL/GenBank/DDBJ databases">
        <title>Isachenkonia alkalipeptolytica gen. nov. sp. nov. a new anaerobic, alkiliphilic organothrophic bacterium capable to reduce synthesized ferrihydrite isolated from a soda lake.</title>
        <authorList>
            <person name="Toshchakov S.V."/>
            <person name="Zavarzina D.G."/>
            <person name="Zhilina T.N."/>
            <person name="Kostrikina N.A."/>
            <person name="Kublanov I.V."/>
        </authorList>
    </citation>
    <scope>NUCLEOTIDE SEQUENCE [LARGE SCALE GENOMIC DNA]</scope>
    <source>
        <strain evidence="12 13">Z-1701</strain>
    </source>
</reference>
<dbReference type="Gene3D" id="2.170.190.11">
    <property type="entry name" value="Molybdopterin biosynthesis moea protein, domain 3"/>
    <property type="match status" value="1"/>
</dbReference>
<feature type="domain" description="MoaB/Mog" evidence="11">
    <location>
        <begin position="187"/>
        <end position="326"/>
    </location>
</feature>
<dbReference type="Gene3D" id="2.40.340.10">
    <property type="entry name" value="MoeA, C-terminal, domain IV"/>
    <property type="match status" value="1"/>
</dbReference>
<dbReference type="Pfam" id="PF03454">
    <property type="entry name" value="MoeA_C"/>
    <property type="match status" value="1"/>
</dbReference>
<keyword evidence="10" id="KW-0460">Magnesium</keyword>
<evidence type="ECO:0000256" key="1">
    <source>
        <dbReference type="ARBA" id="ARBA00002901"/>
    </source>
</evidence>
<dbReference type="SMART" id="SM00852">
    <property type="entry name" value="MoCF_biosynth"/>
    <property type="match status" value="1"/>
</dbReference>